<keyword evidence="6" id="KW-0723">Serine/threonine-protein kinase</keyword>
<dbReference type="SUPFAM" id="SSF56112">
    <property type="entry name" value="Protein kinase-like (PK-like)"/>
    <property type="match status" value="1"/>
</dbReference>
<dbReference type="InterPro" id="IPR045269">
    <property type="entry name" value="Atg1-like"/>
</dbReference>
<evidence type="ECO:0000313" key="7">
    <source>
        <dbReference type="Proteomes" id="UP000002425"/>
    </source>
</evidence>
<sequence length="340" mass="38480">MKNSASIPCVLQADAKQALRVQAQQILPALTAFFFSLNYSEISHQRLSQQHNGSDLDYQGLTRAQHSQFGNVMIKWQLYANANQDLSDLTYEADVLTSINNLSNNQNKLQNSLSAIVPPLLFYENITSEILTQLQQLTILVMPYYPNGSLANQLSAQKHFLLTQAQKNQFILQSANLIYRLHNIGWLHNDIKPSNILLEGFLPNNADNSRITFDLLLTDFTLTSTLYQPSVANIAGTPAYLAPERWQGYGSTVQSDIYAFGIMLYEILVGERPFAVDVRSSDSMIDWATQHCQKSVPTLPLEYSRYQDVVDKALAKQIEKRYQSMGEMLLDLESMEWQGN</sequence>
<dbReference type="Pfam" id="PF00069">
    <property type="entry name" value="Pkinase"/>
    <property type="match status" value="1"/>
</dbReference>
<gene>
    <name evidence="6" type="ordered locus">Pcryo_1718</name>
</gene>
<dbReference type="GO" id="GO:0016020">
    <property type="term" value="C:membrane"/>
    <property type="evidence" value="ECO:0007669"/>
    <property type="project" value="TreeGrafter"/>
</dbReference>
<dbReference type="eggNOG" id="COG0515">
    <property type="taxonomic scope" value="Bacteria"/>
</dbReference>
<dbReference type="RefSeq" id="WP_011514043.1">
    <property type="nucleotide sequence ID" value="NC_007969.1"/>
</dbReference>
<evidence type="ECO:0000256" key="1">
    <source>
        <dbReference type="ARBA" id="ARBA00022679"/>
    </source>
</evidence>
<dbReference type="GO" id="GO:0000407">
    <property type="term" value="C:phagophore assembly site"/>
    <property type="evidence" value="ECO:0007669"/>
    <property type="project" value="TreeGrafter"/>
</dbReference>
<feature type="domain" description="Protein kinase" evidence="5">
    <location>
        <begin position="58"/>
        <end position="338"/>
    </location>
</feature>
<dbReference type="PROSITE" id="PS50011">
    <property type="entry name" value="PROTEIN_KINASE_DOM"/>
    <property type="match status" value="1"/>
</dbReference>
<dbReference type="PANTHER" id="PTHR24348:SF22">
    <property type="entry name" value="NON-SPECIFIC SERINE_THREONINE PROTEIN KINASE"/>
    <property type="match status" value="1"/>
</dbReference>
<dbReference type="KEGG" id="pcr:Pcryo_1718"/>
<keyword evidence="7" id="KW-1185">Reference proteome</keyword>
<dbReference type="Gene3D" id="1.10.510.10">
    <property type="entry name" value="Transferase(Phosphotransferase) domain 1"/>
    <property type="match status" value="1"/>
</dbReference>
<dbReference type="HOGENOM" id="CLU_803795_0_0_6"/>
<dbReference type="Proteomes" id="UP000002425">
    <property type="component" value="Chromosome"/>
</dbReference>
<proteinExistence type="predicted"/>
<keyword evidence="1" id="KW-0808">Transferase</keyword>
<dbReference type="STRING" id="335284.Pcryo_1718"/>
<dbReference type="EMBL" id="CP000323">
    <property type="protein sequence ID" value="ABE75495.1"/>
    <property type="molecule type" value="Genomic_DNA"/>
</dbReference>
<keyword evidence="3 6" id="KW-0418">Kinase</keyword>
<keyword evidence="2" id="KW-0547">Nucleotide-binding</keyword>
<dbReference type="SMART" id="SM00220">
    <property type="entry name" value="S_TKc"/>
    <property type="match status" value="1"/>
</dbReference>
<evidence type="ECO:0000256" key="4">
    <source>
        <dbReference type="ARBA" id="ARBA00022840"/>
    </source>
</evidence>
<evidence type="ECO:0000256" key="3">
    <source>
        <dbReference type="ARBA" id="ARBA00022777"/>
    </source>
</evidence>
<dbReference type="InterPro" id="IPR011009">
    <property type="entry name" value="Kinase-like_dom_sf"/>
</dbReference>
<dbReference type="AlphaFoldDB" id="Q1QA08"/>
<evidence type="ECO:0000259" key="5">
    <source>
        <dbReference type="PROSITE" id="PS50011"/>
    </source>
</evidence>
<dbReference type="InterPro" id="IPR000719">
    <property type="entry name" value="Prot_kinase_dom"/>
</dbReference>
<dbReference type="GO" id="GO:0005829">
    <property type="term" value="C:cytosol"/>
    <property type="evidence" value="ECO:0007669"/>
    <property type="project" value="TreeGrafter"/>
</dbReference>
<dbReference type="GO" id="GO:0005776">
    <property type="term" value="C:autophagosome"/>
    <property type="evidence" value="ECO:0007669"/>
    <property type="project" value="TreeGrafter"/>
</dbReference>
<dbReference type="GO" id="GO:0004674">
    <property type="term" value="F:protein serine/threonine kinase activity"/>
    <property type="evidence" value="ECO:0007669"/>
    <property type="project" value="UniProtKB-KW"/>
</dbReference>
<name>Q1QA08_PSYCK</name>
<protein>
    <submittedName>
        <fullName evidence="6">Serine/threonine protein kinase</fullName>
    </submittedName>
</protein>
<reference evidence="6" key="1">
    <citation type="submission" date="2006-03" db="EMBL/GenBank/DDBJ databases">
        <title>Complete sequence of chromosome of Psychrobacter cryohalolentis K5.</title>
        <authorList>
            <consortium name="US DOE Joint Genome Institute"/>
            <person name="Copeland A."/>
            <person name="Lucas S."/>
            <person name="Lapidus A."/>
            <person name="Barry K."/>
            <person name="Detter J.C."/>
            <person name="Glavina del Rio T."/>
            <person name="Hammon N."/>
            <person name="Israni S."/>
            <person name="Dalin E."/>
            <person name="Tice H."/>
            <person name="Pitluck S."/>
            <person name="Brettin T."/>
            <person name="Bruce D."/>
            <person name="Han C."/>
            <person name="Tapia R."/>
            <person name="Sims D.R."/>
            <person name="Gilna P."/>
            <person name="Schmutz J."/>
            <person name="Larimer F."/>
            <person name="Land M."/>
            <person name="Hauser L."/>
            <person name="Kyrpides N."/>
            <person name="Kim E."/>
            <person name="Richardson P."/>
        </authorList>
    </citation>
    <scope>NUCLEOTIDE SEQUENCE</scope>
    <source>
        <strain evidence="6">K5</strain>
    </source>
</reference>
<dbReference type="GO" id="GO:0005524">
    <property type="term" value="F:ATP binding"/>
    <property type="evidence" value="ECO:0007669"/>
    <property type="project" value="UniProtKB-KW"/>
</dbReference>
<evidence type="ECO:0000256" key="2">
    <source>
        <dbReference type="ARBA" id="ARBA00022741"/>
    </source>
</evidence>
<evidence type="ECO:0000313" key="6">
    <source>
        <dbReference type="EMBL" id="ABE75495.1"/>
    </source>
</evidence>
<dbReference type="CDD" id="cd14014">
    <property type="entry name" value="STKc_PknB_like"/>
    <property type="match status" value="1"/>
</dbReference>
<accession>Q1QA08</accession>
<organism evidence="6 7">
    <name type="scientific">Psychrobacter cryohalolentis (strain ATCC BAA-1226 / DSM 17306 / VKM B-2378 / K5)</name>
    <dbReference type="NCBI Taxonomy" id="335284"/>
    <lineage>
        <taxon>Bacteria</taxon>
        <taxon>Pseudomonadati</taxon>
        <taxon>Pseudomonadota</taxon>
        <taxon>Gammaproteobacteria</taxon>
        <taxon>Moraxellales</taxon>
        <taxon>Moraxellaceae</taxon>
        <taxon>Psychrobacter</taxon>
    </lineage>
</organism>
<keyword evidence="4" id="KW-0067">ATP-binding</keyword>
<dbReference type="PANTHER" id="PTHR24348">
    <property type="entry name" value="SERINE/THREONINE-PROTEIN KINASE UNC-51-RELATED"/>
    <property type="match status" value="1"/>
</dbReference>